<gene>
    <name evidence="1" type="ORF">EV140_1773</name>
</gene>
<reference evidence="1 2" key="1">
    <citation type="journal article" date="2015" name="Stand. Genomic Sci.">
        <title>Genomic Encyclopedia of Bacterial and Archaeal Type Strains, Phase III: the genomes of soil and plant-associated and newly described type strains.</title>
        <authorList>
            <person name="Whitman W.B."/>
            <person name="Woyke T."/>
            <person name="Klenk H.P."/>
            <person name="Zhou Y."/>
            <person name="Lilburn T.G."/>
            <person name="Beck B.J."/>
            <person name="De Vos P."/>
            <person name="Vandamme P."/>
            <person name="Eisen J.A."/>
            <person name="Garrity G."/>
            <person name="Hugenholtz P."/>
            <person name="Kyrpides N.C."/>
        </authorList>
    </citation>
    <scope>NUCLEOTIDE SEQUENCE [LARGE SCALE GENOMIC DNA]</scope>
    <source>
        <strain evidence="1 2">AC4r</strain>
    </source>
</reference>
<accession>A0A4Q7TFA0</accession>
<dbReference type="AlphaFoldDB" id="A0A4Q7TFA0"/>
<organism evidence="1 2">
    <name type="scientific">Microcella alkaliphila</name>
    <dbReference type="NCBI Taxonomy" id="279828"/>
    <lineage>
        <taxon>Bacteria</taxon>
        <taxon>Bacillati</taxon>
        <taxon>Actinomycetota</taxon>
        <taxon>Actinomycetes</taxon>
        <taxon>Micrococcales</taxon>
        <taxon>Microbacteriaceae</taxon>
        <taxon>Microcella</taxon>
    </lineage>
</organism>
<dbReference type="Proteomes" id="UP000292408">
    <property type="component" value="Unassembled WGS sequence"/>
</dbReference>
<evidence type="ECO:0000313" key="2">
    <source>
        <dbReference type="Proteomes" id="UP000292408"/>
    </source>
</evidence>
<dbReference type="EMBL" id="SGXT01000016">
    <property type="protein sequence ID" value="RZT59171.1"/>
    <property type="molecule type" value="Genomic_DNA"/>
</dbReference>
<evidence type="ECO:0000313" key="1">
    <source>
        <dbReference type="EMBL" id="RZT59171.1"/>
    </source>
</evidence>
<comment type="caution">
    <text evidence="1">The sequence shown here is derived from an EMBL/GenBank/DDBJ whole genome shotgun (WGS) entry which is preliminary data.</text>
</comment>
<protein>
    <recommendedName>
        <fullName evidence="3">Type IV toxin-antitoxin system AbiEi family antitoxin domain-containing protein</fullName>
    </recommendedName>
</protein>
<name>A0A4Q7TFA0_9MICO</name>
<proteinExistence type="predicted"/>
<keyword evidence="2" id="KW-1185">Reference proteome</keyword>
<sequence>MGSMWSPRSIARLLADLGGIASARELYPYGLDAQNLRIAHDYDSLRRIRRGWYAHPEIASPIVHAWAWSGLLTCRSAREFGTDPYRQDAHLTLPLHICVRANSPIASRPLSARSTVPVVIHWETLPEHDDEPDRRSPRRLIPTATTIARHESTCDRERAPTYCRPVSRVRHPPSAGWLPETGWLA</sequence>
<evidence type="ECO:0008006" key="3">
    <source>
        <dbReference type="Google" id="ProtNLM"/>
    </source>
</evidence>